<dbReference type="Proteomes" id="UP000183868">
    <property type="component" value="Chromosome"/>
</dbReference>
<reference evidence="1 2" key="1">
    <citation type="submission" date="2016-11" db="EMBL/GenBank/DDBJ databases">
        <title>Genomic analysis of Caldithrix abyssi and proposal of a novel bacterial phylum Caldithrichaeota.</title>
        <authorList>
            <person name="Kublanov I."/>
            <person name="Sigalova O."/>
            <person name="Gavrilov S."/>
            <person name="Lebedinsky A."/>
            <person name="Ivanova N."/>
            <person name="Daum C."/>
            <person name="Reddy T."/>
            <person name="Klenk H.P."/>
            <person name="Goker M."/>
            <person name="Reva O."/>
            <person name="Miroshnichenko M."/>
            <person name="Kyprides N."/>
            <person name="Woyke T."/>
            <person name="Gelfand M."/>
        </authorList>
    </citation>
    <scope>NUCLEOTIDE SEQUENCE [LARGE SCALE GENOMIC DNA]</scope>
    <source>
        <strain evidence="1 2">LF13</strain>
    </source>
</reference>
<organism evidence="1 2">
    <name type="scientific">Caldithrix abyssi DSM 13497</name>
    <dbReference type="NCBI Taxonomy" id="880073"/>
    <lineage>
        <taxon>Bacteria</taxon>
        <taxon>Pseudomonadati</taxon>
        <taxon>Calditrichota</taxon>
        <taxon>Calditrichia</taxon>
        <taxon>Calditrichales</taxon>
        <taxon>Calditrichaceae</taxon>
        <taxon>Caldithrix</taxon>
    </lineage>
</organism>
<sequence>MSALYLNEIKTAGQVVCLPLHVMPTCGKQTMIDLEFDSCMEHNSFIIIKLV</sequence>
<dbReference type="KEGG" id="caby:Cabys_271"/>
<accession>A0A1J1C389</accession>
<evidence type="ECO:0000313" key="2">
    <source>
        <dbReference type="Proteomes" id="UP000183868"/>
    </source>
</evidence>
<protein>
    <submittedName>
        <fullName evidence="1">Uncharacterized protein</fullName>
    </submittedName>
</protein>
<dbReference type="EMBL" id="CP018099">
    <property type="protein sequence ID" value="APF17022.1"/>
    <property type="molecule type" value="Genomic_DNA"/>
</dbReference>
<dbReference type="AlphaFoldDB" id="A0A1J1C389"/>
<gene>
    <name evidence="1" type="ORF">Cabys_271</name>
</gene>
<name>A0A1J1C389_CALAY</name>
<proteinExistence type="predicted"/>
<evidence type="ECO:0000313" key="1">
    <source>
        <dbReference type="EMBL" id="APF17022.1"/>
    </source>
</evidence>